<evidence type="ECO:0000313" key="2">
    <source>
        <dbReference type="Proteomes" id="UP000078200"/>
    </source>
</evidence>
<dbReference type="EnsemblMetazoa" id="GAUT005279-RA">
    <property type="protein sequence ID" value="GAUT005279-PA"/>
    <property type="gene ID" value="GAUT005279"/>
</dbReference>
<sequence length="130" mass="14218">MIYKELFRKTDIHYKHPIPIGGESTQAFEPVPTIKPILQLGFFQAQDIRVPVVSLSIAQTSILISPLRAIASLSNCTTSSFITPSQLKPFVQVTSKPLVSPSCFSGNENVKPNALCGRNDVLVVYELCLG</sequence>
<evidence type="ECO:0000313" key="1">
    <source>
        <dbReference type="EnsemblMetazoa" id="GAUT005279-PA"/>
    </source>
</evidence>
<proteinExistence type="predicted"/>
<organism evidence="1 2">
    <name type="scientific">Glossina austeni</name>
    <name type="common">Savannah tsetse fly</name>
    <dbReference type="NCBI Taxonomy" id="7395"/>
    <lineage>
        <taxon>Eukaryota</taxon>
        <taxon>Metazoa</taxon>
        <taxon>Ecdysozoa</taxon>
        <taxon>Arthropoda</taxon>
        <taxon>Hexapoda</taxon>
        <taxon>Insecta</taxon>
        <taxon>Pterygota</taxon>
        <taxon>Neoptera</taxon>
        <taxon>Endopterygota</taxon>
        <taxon>Diptera</taxon>
        <taxon>Brachycera</taxon>
        <taxon>Muscomorpha</taxon>
        <taxon>Hippoboscoidea</taxon>
        <taxon>Glossinidae</taxon>
        <taxon>Glossina</taxon>
    </lineage>
</organism>
<name>A0A1A9UHR4_GLOAU</name>
<dbReference type="AlphaFoldDB" id="A0A1A9UHR4"/>
<dbReference type="Proteomes" id="UP000078200">
    <property type="component" value="Unassembled WGS sequence"/>
</dbReference>
<keyword evidence="2" id="KW-1185">Reference proteome</keyword>
<protein>
    <submittedName>
        <fullName evidence="1">Uncharacterized protein</fullName>
    </submittedName>
</protein>
<reference evidence="1" key="1">
    <citation type="submission" date="2020-05" db="UniProtKB">
        <authorList>
            <consortium name="EnsemblMetazoa"/>
        </authorList>
    </citation>
    <scope>IDENTIFICATION</scope>
    <source>
        <strain evidence="1">TTRI</strain>
    </source>
</reference>
<accession>A0A1A9UHR4</accession>
<dbReference type="VEuPathDB" id="VectorBase:GAUT005279"/>